<name>A0A820UZE7_9BILA</name>
<reference evidence="4" key="1">
    <citation type="submission" date="2021-02" db="EMBL/GenBank/DDBJ databases">
        <authorList>
            <person name="Nowell W R."/>
        </authorList>
    </citation>
    <scope>NUCLEOTIDE SEQUENCE</scope>
</reference>
<dbReference type="GO" id="GO:0032467">
    <property type="term" value="P:positive regulation of cytokinesis"/>
    <property type="evidence" value="ECO:0007669"/>
    <property type="project" value="InterPro"/>
</dbReference>
<dbReference type="EMBL" id="CAJNYV010004967">
    <property type="protein sequence ID" value="CAF3711293.1"/>
    <property type="molecule type" value="Genomic_DNA"/>
</dbReference>
<feature type="compositionally biased region" description="Polar residues" evidence="2">
    <location>
        <begin position="482"/>
        <end position="502"/>
    </location>
</feature>
<dbReference type="GO" id="GO:0005874">
    <property type="term" value="C:microtubule"/>
    <property type="evidence" value="ECO:0007669"/>
    <property type="project" value="InterPro"/>
</dbReference>
<dbReference type="GO" id="GO:0000922">
    <property type="term" value="C:spindle pole"/>
    <property type="evidence" value="ECO:0007669"/>
    <property type="project" value="InterPro"/>
</dbReference>
<dbReference type="Proteomes" id="UP000663865">
    <property type="component" value="Unassembled WGS sequence"/>
</dbReference>
<dbReference type="GO" id="GO:0005813">
    <property type="term" value="C:centrosome"/>
    <property type="evidence" value="ECO:0007669"/>
    <property type="project" value="InterPro"/>
</dbReference>
<evidence type="ECO:0008006" key="6">
    <source>
        <dbReference type="Google" id="ProtNLM"/>
    </source>
</evidence>
<sequence>MLDASQDIDYFIERQRSKLNKEPNRQQVNRQQTNRQRLAAPPAPAPPPRQPPTLPSTNLDDRLDFKVARILNEPSPRNQSRQTYIPPSPRPIATSPYPESQSTSYDFEQQPRHVENDARNNTNNNQFGFFDRFGAHAEKRAQLKDDLKREYNDFLRSQHGPKHKSTSQPVSTREKTTRRVQFAENGKVVAPWEKNGDKKTTNVSNVNDIFSSSTTTTEYTTDRARSRLSEVHDEQYIRDREEYILELYEQIRELEARRRQLELESSKLSAGNSSSVTRAHYTEDLNALNSLLAERLNQRSAIDHELARILNRPPVSSSSASVITGGGPNLNISFDSMNDSSPQRNQQQNRNDNRSKRNNDDGFQIGHDKDKETEQAAKKRYQQELLSQMREAKMRKAQAKQEKDEYERKLEVEINRYNYFGRSGGGAPMRDKDGNVVANLGDLRNPQQQQQQQYISPQGQQPYTAIDDKIYSLGAGPSSITNAPFYNGDKQNPSNSDRSGSPNHARGAVSNGIFGTIKTDEQLVREERYKQDLKRQIDEKRQRNAEELTRRRADEEREIAKHIEWQQQVEKQTAEEASRKQEKEAQERQHQQRLQEELGRQKQQEEIAIKRKSKRPEKSKLLSDDNNEADRQNTYDEQQSDEPVYRSSSPPVPTIKNKDKKQKSNHNVVRHQSFDDENQEQLPPIIDDNELIQPPIDDDDDGHVPDTYRKPPTPKQPDVPPARKKPPQTHRPRLQANFNNNGPFRTNSTASLRSDGSDSEVLNRLEHLKRQLKDKEARLQQHSKSQAALLSDIEEQTAVSYRPPSLPHSQRKQSPGYMRHTAQFPYQTVPSAHDKLLRVLQTDDDDEFKPSYFRDDSILMRGGGGGGGGGLTGGEYISPSKRVDLVDGIFVTNIEDTARRRRDRYDFDPPGFYDRDDPTNMANLELNRIAEQNEHRLKKLRELEKDDTSLLDSNEVLERFQQKQRLQRRGSQTTLQDDAWLK</sequence>
<feature type="region of interest" description="Disordered" evidence="2">
    <location>
        <begin position="14"/>
        <end position="109"/>
    </location>
</feature>
<evidence type="ECO:0000313" key="4">
    <source>
        <dbReference type="EMBL" id="CAF4492416.1"/>
    </source>
</evidence>
<protein>
    <recommendedName>
        <fullName evidence="6">Centrosome and spindle pole-associated protein 1</fullName>
    </recommendedName>
</protein>
<feature type="compositionally biased region" description="Basic and acidic residues" evidence="2">
    <location>
        <begin position="351"/>
        <end position="377"/>
    </location>
</feature>
<keyword evidence="1" id="KW-0175">Coiled coil</keyword>
<gene>
    <name evidence="3" type="ORF">KIK155_LOCUS27343</name>
    <name evidence="4" type="ORF">TOA249_LOCUS2731</name>
</gene>
<feature type="compositionally biased region" description="Pro residues" evidence="2">
    <location>
        <begin position="711"/>
        <end position="720"/>
    </location>
</feature>
<dbReference type="PANTHER" id="PTHR21616:SF2">
    <property type="entry name" value="CENTROSOME AND SPINDLE POLE-ASSOCIATED PROTEIN 1"/>
    <property type="match status" value="1"/>
</dbReference>
<feature type="coiled-coil region" evidence="1">
    <location>
        <begin position="237"/>
        <end position="271"/>
    </location>
</feature>
<dbReference type="InterPro" id="IPR026708">
    <property type="entry name" value="CSPP1"/>
</dbReference>
<evidence type="ECO:0000313" key="5">
    <source>
        <dbReference type="Proteomes" id="UP000663838"/>
    </source>
</evidence>
<feature type="compositionally biased region" description="Basic and acidic residues" evidence="2">
    <location>
        <begin position="542"/>
        <end position="564"/>
    </location>
</feature>
<feature type="compositionally biased region" description="Polar residues" evidence="2">
    <location>
        <begin position="736"/>
        <end position="754"/>
    </location>
</feature>
<dbReference type="Proteomes" id="UP000663838">
    <property type="component" value="Unassembled WGS sequence"/>
</dbReference>
<feature type="region of interest" description="Disordered" evidence="2">
    <location>
        <begin position="482"/>
        <end position="513"/>
    </location>
</feature>
<feature type="compositionally biased region" description="Basic and acidic residues" evidence="2">
    <location>
        <begin position="14"/>
        <end position="24"/>
    </location>
</feature>
<feature type="compositionally biased region" description="Basic residues" evidence="2">
    <location>
        <begin position="722"/>
        <end position="733"/>
    </location>
</feature>
<dbReference type="EMBL" id="CAJOBS010000089">
    <property type="protein sequence ID" value="CAF4492416.1"/>
    <property type="molecule type" value="Genomic_DNA"/>
</dbReference>
<feature type="compositionally biased region" description="Pro residues" evidence="2">
    <location>
        <begin position="41"/>
        <end position="54"/>
    </location>
</feature>
<evidence type="ECO:0000256" key="2">
    <source>
        <dbReference type="SAM" id="MobiDB-lite"/>
    </source>
</evidence>
<evidence type="ECO:0000313" key="3">
    <source>
        <dbReference type="EMBL" id="CAF3711293.1"/>
    </source>
</evidence>
<feature type="compositionally biased region" description="Low complexity" evidence="2">
    <location>
        <begin position="25"/>
        <end position="40"/>
    </location>
</feature>
<organism evidence="4 5">
    <name type="scientific">Rotaria socialis</name>
    <dbReference type="NCBI Taxonomy" id="392032"/>
    <lineage>
        <taxon>Eukaryota</taxon>
        <taxon>Metazoa</taxon>
        <taxon>Spiralia</taxon>
        <taxon>Gnathifera</taxon>
        <taxon>Rotifera</taxon>
        <taxon>Eurotatoria</taxon>
        <taxon>Bdelloidea</taxon>
        <taxon>Philodinida</taxon>
        <taxon>Philodinidae</taxon>
        <taxon>Rotaria</taxon>
    </lineage>
</organism>
<feature type="coiled-coil region" evidence="1">
    <location>
        <begin position="382"/>
        <end position="416"/>
    </location>
</feature>
<feature type="compositionally biased region" description="Basic and acidic residues" evidence="2">
    <location>
        <begin position="616"/>
        <end position="634"/>
    </location>
</feature>
<evidence type="ECO:0000256" key="1">
    <source>
        <dbReference type="SAM" id="Coils"/>
    </source>
</evidence>
<feature type="compositionally biased region" description="Polar residues" evidence="2">
    <location>
        <begin position="75"/>
        <end position="85"/>
    </location>
</feature>
<comment type="caution">
    <text evidence="4">The sequence shown here is derived from an EMBL/GenBank/DDBJ whole genome shotgun (WGS) entry which is preliminary data.</text>
</comment>
<accession>A0A820UZE7</accession>
<proteinExistence type="predicted"/>
<feature type="region of interest" description="Disordered" evidence="2">
    <location>
        <begin position="542"/>
        <end position="763"/>
    </location>
</feature>
<feature type="compositionally biased region" description="Basic and acidic residues" evidence="2">
    <location>
        <begin position="572"/>
        <end position="609"/>
    </location>
</feature>
<feature type="region of interest" description="Disordered" evidence="2">
    <location>
        <begin position="798"/>
        <end position="817"/>
    </location>
</feature>
<feature type="region of interest" description="Disordered" evidence="2">
    <location>
        <begin position="155"/>
        <end position="179"/>
    </location>
</feature>
<feature type="compositionally biased region" description="Polar residues" evidence="2">
    <location>
        <begin position="97"/>
        <end position="107"/>
    </location>
</feature>
<dbReference type="AlphaFoldDB" id="A0A820UZE7"/>
<dbReference type="PANTHER" id="PTHR21616">
    <property type="entry name" value="CENTROSOME SPINDLE POLE ASSOCIATED PROTEIN"/>
    <property type="match status" value="1"/>
</dbReference>
<feature type="region of interest" description="Disordered" evidence="2">
    <location>
        <begin position="314"/>
        <end position="377"/>
    </location>
</feature>
<feature type="compositionally biased region" description="Low complexity" evidence="2">
    <location>
        <begin position="338"/>
        <end position="350"/>
    </location>
</feature>